<comment type="pathway">
    <text evidence="1">Protein modification; protein glycosylation.</text>
</comment>
<evidence type="ECO:0000259" key="4">
    <source>
        <dbReference type="Pfam" id="PF04666"/>
    </source>
</evidence>
<proteinExistence type="predicted"/>
<evidence type="ECO:0000256" key="3">
    <source>
        <dbReference type="ARBA" id="ARBA00022679"/>
    </source>
</evidence>
<dbReference type="Pfam" id="PF23524">
    <property type="entry name" value="MGAT4A_C"/>
    <property type="match status" value="1"/>
</dbReference>
<organism evidence="6 7">
    <name type="scientific">Aplysia californica</name>
    <name type="common">California sea hare</name>
    <dbReference type="NCBI Taxonomy" id="6500"/>
    <lineage>
        <taxon>Eukaryota</taxon>
        <taxon>Metazoa</taxon>
        <taxon>Spiralia</taxon>
        <taxon>Lophotrochozoa</taxon>
        <taxon>Mollusca</taxon>
        <taxon>Gastropoda</taxon>
        <taxon>Heterobranchia</taxon>
        <taxon>Euthyneura</taxon>
        <taxon>Tectipleura</taxon>
        <taxon>Aplysiida</taxon>
        <taxon>Aplysioidea</taxon>
        <taxon>Aplysiidae</taxon>
        <taxon>Aplysia</taxon>
    </lineage>
</organism>
<dbReference type="InterPro" id="IPR006759">
    <property type="entry name" value="Glyco_transf_54"/>
</dbReference>
<evidence type="ECO:0000256" key="1">
    <source>
        <dbReference type="ARBA" id="ARBA00004922"/>
    </source>
</evidence>
<keyword evidence="6" id="KW-1185">Reference proteome</keyword>
<reference evidence="7" key="1">
    <citation type="submission" date="2025-08" db="UniProtKB">
        <authorList>
            <consortium name="RefSeq"/>
        </authorList>
    </citation>
    <scope>IDENTIFICATION</scope>
</reference>
<evidence type="ECO:0000313" key="7">
    <source>
        <dbReference type="RefSeq" id="XP_012942768.1"/>
    </source>
</evidence>
<evidence type="ECO:0000259" key="5">
    <source>
        <dbReference type="Pfam" id="PF23524"/>
    </source>
</evidence>
<sequence>MVLEFLLMFHAAKPGDWLLDNLLSTMMCGKDTKHRDCVKLINSVARDIKPSQFQHIGYHSSLSGKIQKLKDKNFGVKVNKQVPTHQNPAASGLSTTMTIYRGYALTPAYNGTSFFWATTPKVGDTIDIVYSPPISISRFRLVSGSHDHPSDIFPASTVVEVLTEQAAFSTIQSTNSTFAHVTKFNPVGVAEANSTSALGKIHTFRIRVTEVIQTWVILKQIELYS</sequence>
<dbReference type="Pfam" id="PF04666">
    <property type="entry name" value="MGAT4_cons"/>
    <property type="match status" value="1"/>
</dbReference>
<evidence type="ECO:0000313" key="6">
    <source>
        <dbReference type="Proteomes" id="UP000694888"/>
    </source>
</evidence>
<name>A0ABM1A8C0_APLCA</name>
<keyword evidence="2" id="KW-0328">Glycosyltransferase</keyword>
<accession>A0ABM1A8C0</accession>
<dbReference type="GeneID" id="106012935"/>
<dbReference type="RefSeq" id="XP_012942768.1">
    <property type="nucleotide sequence ID" value="XM_013087314.2"/>
</dbReference>
<gene>
    <name evidence="7" type="primary">LOC106012935</name>
</gene>
<dbReference type="PANTHER" id="PTHR12062:SF9">
    <property type="entry name" value="ALPHA-1,3-MANNOSYL-GLYCOPROTEIN 4-BETA-N-ACETYLGLUCOSAMINYLTRANSFERASE A, ISOFORM A"/>
    <property type="match status" value="1"/>
</dbReference>
<dbReference type="PANTHER" id="PTHR12062">
    <property type="entry name" value="N-ACETYLGLUCOSAMINYLTRANSFERASE VI"/>
    <property type="match status" value="1"/>
</dbReference>
<keyword evidence="3" id="KW-0808">Transferase</keyword>
<protein>
    <submittedName>
        <fullName evidence="7">Alpha-1,3-mannosyl-glycoprotein 4-beta-N-acetylglucosaminyltransferase A</fullName>
    </submittedName>
</protein>
<feature type="domain" description="MGAT4 conserved region" evidence="4">
    <location>
        <begin position="2"/>
        <end position="74"/>
    </location>
</feature>
<evidence type="ECO:0000256" key="2">
    <source>
        <dbReference type="ARBA" id="ARBA00022676"/>
    </source>
</evidence>
<dbReference type="InterPro" id="IPR056576">
    <property type="entry name" value="MGAT4_A/B/C_C"/>
</dbReference>
<dbReference type="Proteomes" id="UP000694888">
    <property type="component" value="Unplaced"/>
</dbReference>
<feature type="domain" description="MGAT4 A/B/C C-terminal" evidence="5">
    <location>
        <begin position="93"/>
        <end position="219"/>
    </location>
</feature>
<dbReference type="InterPro" id="IPR057279">
    <property type="entry name" value="MGAT4"/>
</dbReference>